<feature type="domain" description="Nephrocystin 3-like N-terminal" evidence="3">
    <location>
        <begin position="356"/>
        <end position="532"/>
    </location>
</feature>
<dbReference type="SUPFAM" id="SSF53474">
    <property type="entry name" value="alpha/beta-Hydrolases"/>
    <property type="match status" value="1"/>
</dbReference>
<dbReference type="InterPro" id="IPR015943">
    <property type="entry name" value="WD40/YVTN_repeat-like_dom_sf"/>
</dbReference>
<dbReference type="InterPro" id="IPR056884">
    <property type="entry name" value="NPHP3-like_N"/>
</dbReference>
<evidence type="ECO:0000256" key="1">
    <source>
        <dbReference type="ARBA" id="ARBA00022737"/>
    </source>
</evidence>
<dbReference type="OMA" id="CEWLINR"/>
<dbReference type="InterPro" id="IPR001680">
    <property type="entry name" value="WD40_rpt"/>
</dbReference>
<dbReference type="SUPFAM" id="SSF52540">
    <property type="entry name" value="P-loop containing nucleoside triphosphate hydrolases"/>
    <property type="match status" value="1"/>
</dbReference>
<gene>
    <name evidence="4" type="ORF">UREG_07236</name>
</gene>
<dbReference type="SMART" id="SM00320">
    <property type="entry name" value="WD40"/>
    <property type="match status" value="4"/>
</dbReference>
<dbReference type="HOGENOM" id="CLU_001384_1_0_1"/>
<dbReference type="PANTHER" id="PTHR10039:SF16">
    <property type="entry name" value="GPI INOSITOL-DEACYLASE"/>
    <property type="match status" value="1"/>
</dbReference>
<sequence length="1566" mass="176571">MIADDLSTTPDDFDEFGWFLILLQQINKPTGSVYEADRRIRPLSFIERRRAASRVTELATDSPERVENPLGLTLLHEPLAPHIDLIFVHGIGGGSQKTWNISNAAASYWPKEWLPHEEGFEHARIYTYGYDSRWAGKGHSVNIHDFGRALLADICDYSHVQKTVDAYLLARDDPTCEAVLKRIRGMIFLGTPHRGADSVHLLKSLLYLPGMHGSKAFVDELVPNSAMLQDINDAFRHTYQGIYIRSYFERIETDLGFSRQIIVERDSAIMGLPSEQVRHLDTDHRHLAKFTKQSDANYKTLCRGLLAAMATIEKNHTPIPFRDNLKAELKIVAEYLSDTFQQDNELAKITENKTEGSCEWLINRTTFRDWFAISDAGDHNRSSEMSNSLMTPKLFWLSGKPGTGKTIVSGHVAQYIKSKKLGCSVYFFKRGNRTKSSVCHLLRSFAFQMACSDSNIRQLLLRMASDGEDFDSNDPNSIWRALYLSRILRTNFQQPHYWVIDALDECDDYAALIRLLSNVGQLSPLRVFATNRSVPETENELTVPVFAEQMSLKDSLEDIERFLRARMHFLQSESNFEGLLTQIVSKSNGCFLWAALVLTQLQRARRLSTIQSSIDLVPVGMNDLYKQILDNLANTLSSDVVDKMLAKAIFRWSLCTIRPLTLDEFKDGLYFDVLETPRPLRTGIESYSGHLIYLDDDSRIQPVHQTVGAFLTNNCPVSDFAMEKKKEHARIAEVCLSFLSGKEFYEPQTRQEDTPGLPTYLSPFAKYAIAHFSDHIFKSSSQIDSLLVLLSDFLESPNVLAWIEGLAQAGNITLLAHTAKNLKSFLARRAKYLPPLGREVQIVEAWIHDLIHIGALFAHNLVAVPKSVHFLVPPLCPRNSAIYSQFGDHPGCLKAVGIIENNWDDRLTSFSYADEETMSVACGTEYFAVGLSDGTIVMYRSTTCKYIRTLKHPGAVGKLSFANLNPLLASCSTNKLVLWNTHKGDRLWTFDRGAHLVPMALGFNHDDSTISLATRNGVSVFQASDGKITNSISYSTSGRDNADVEKTSSAWFSPSLDIVAIASRNRPMTILNMVYRTREKILKEGYEKVYDSPHVNAVAFHPNSQAGLVAVAYNDGDLVVHKFLAKREAEKFPLLCQTLAVSPDGRTLATGDSYGTIHLFNFETLRLSYRITSDSHNIQAIAFNSSGLRFFDIRANRCNVWEPSILVVRETSDDTSTEPCSEEMLPPMQHKNARHLDDDRFISAITGHQEDEYLFCGRFDGSIAVYETETGNLVHELCKHMRFIRVHLLDWNADASLLTSADVSCRFICRGVARKPGEEWSVGNTLLDKRTSSDIKQILTNQRGDRLLVSTALTDVVYTIDAYSLEINRIAQQDERQWIKHPTNADHLVLIKGGKAFIYDWAQFTMVSGEDGIHLESLSRTDHFVSQIVCNNEANKVGAFYLAEYNERDYASELELWDAANITPDATRAPSEAQYKLFPHGIKAILGEYMTFLLFLDSESWVCSVDLESTERKDKFAAAIFLFLSPGTKTDTPCITLPPVEASLLWLGKILLFSTRDYGFKYLSLF</sequence>
<dbReference type="SUPFAM" id="SSF50998">
    <property type="entry name" value="Quinoprotein alcohol dehydrogenase-like"/>
    <property type="match status" value="1"/>
</dbReference>
<keyword evidence="5" id="KW-1185">Reference proteome</keyword>
<evidence type="ECO:0008006" key="6">
    <source>
        <dbReference type="Google" id="ProtNLM"/>
    </source>
</evidence>
<feature type="domain" description="GPI inositol-deacylase winged helix" evidence="2">
    <location>
        <begin position="641"/>
        <end position="722"/>
    </location>
</feature>
<dbReference type="InterPro" id="IPR027417">
    <property type="entry name" value="P-loop_NTPase"/>
</dbReference>
<protein>
    <recommendedName>
        <fullName evidence="6">NACHT domain-containing protein</fullName>
    </recommendedName>
</protein>
<reference evidence="5" key="1">
    <citation type="journal article" date="2009" name="Genome Res.">
        <title>Comparative genomic analyses of the human fungal pathogens Coccidioides and their relatives.</title>
        <authorList>
            <person name="Sharpton T.J."/>
            <person name="Stajich J.E."/>
            <person name="Rounsley S.D."/>
            <person name="Gardner M.J."/>
            <person name="Wortman J.R."/>
            <person name="Jordar V.S."/>
            <person name="Maiti R."/>
            <person name="Kodira C.D."/>
            <person name="Neafsey D.E."/>
            <person name="Zeng Q."/>
            <person name="Hung C.-Y."/>
            <person name="McMahan C."/>
            <person name="Muszewska A."/>
            <person name="Grynberg M."/>
            <person name="Mandel M.A."/>
            <person name="Kellner E.M."/>
            <person name="Barker B.M."/>
            <person name="Galgiani J.N."/>
            <person name="Orbach M.J."/>
            <person name="Kirkland T.N."/>
            <person name="Cole G.T."/>
            <person name="Henn M.R."/>
            <person name="Birren B.W."/>
            <person name="Taylor J.W."/>
        </authorList>
    </citation>
    <scope>NUCLEOTIDE SEQUENCE [LARGE SCALE GENOMIC DNA]</scope>
    <source>
        <strain evidence="5">UAMH 1704</strain>
    </source>
</reference>
<dbReference type="InParanoid" id="C4JYI5"/>
<evidence type="ECO:0000259" key="2">
    <source>
        <dbReference type="Pfam" id="PF22939"/>
    </source>
</evidence>
<dbReference type="GeneID" id="8439838"/>
<keyword evidence="1" id="KW-0677">Repeat</keyword>
<organism evidence="4 5">
    <name type="scientific">Uncinocarpus reesii (strain UAMH 1704)</name>
    <dbReference type="NCBI Taxonomy" id="336963"/>
    <lineage>
        <taxon>Eukaryota</taxon>
        <taxon>Fungi</taxon>
        <taxon>Dikarya</taxon>
        <taxon>Ascomycota</taxon>
        <taxon>Pezizomycotina</taxon>
        <taxon>Eurotiomycetes</taxon>
        <taxon>Eurotiomycetidae</taxon>
        <taxon>Onygenales</taxon>
        <taxon>Onygenaceae</taxon>
        <taxon>Uncinocarpus</taxon>
    </lineage>
</organism>
<dbReference type="InterPro" id="IPR054471">
    <property type="entry name" value="GPIID_WHD"/>
</dbReference>
<dbReference type="eggNOG" id="KOG2029">
    <property type="taxonomic scope" value="Eukaryota"/>
</dbReference>
<name>C4JYI5_UNCRE</name>
<dbReference type="InterPro" id="IPR029058">
    <property type="entry name" value="AB_hydrolase_fold"/>
</dbReference>
<proteinExistence type="predicted"/>
<dbReference type="Proteomes" id="UP000002058">
    <property type="component" value="Unassembled WGS sequence"/>
</dbReference>
<evidence type="ECO:0000313" key="4">
    <source>
        <dbReference type="EMBL" id="EEP82371.1"/>
    </source>
</evidence>
<dbReference type="Gene3D" id="3.40.50.300">
    <property type="entry name" value="P-loop containing nucleotide triphosphate hydrolases"/>
    <property type="match status" value="1"/>
</dbReference>
<dbReference type="RefSeq" id="XP_002582463.1">
    <property type="nucleotide sequence ID" value="XM_002582417.1"/>
</dbReference>
<evidence type="ECO:0000259" key="3">
    <source>
        <dbReference type="Pfam" id="PF24883"/>
    </source>
</evidence>
<dbReference type="Pfam" id="PF24883">
    <property type="entry name" value="NPHP3_N"/>
    <property type="match status" value="1"/>
</dbReference>
<dbReference type="InterPro" id="IPR011047">
    <property type="entry name" value="Quinoprotein_ADH-like_sf"/>
</dbReference>
<dbReference type="EMBL" id="CH476619">
    <property type="protein sequence ID" value="EEP82371.1"/>
    <property type="molecule type" value="Genomic_DNA"/>
</dbReference>
<dbReference type="Gene3D" id="2.130.10.10">
    <property type="entry name" value="YVTN repeat-like/Quinoprotein amine dehydrogenase"/>
    <property type="match status" value="2"/>
</dbReference>
<dbReference type="PANTHER" id="PTHR10039">
    <property type="entry name" value="AMELOGENIN"/>
    <property type="match status" value="1"/>
</dbReference>
<accession>C4JYI5</accession>
<dbReference type="OrthoDB" id="194358at2759"/>
<evidence type="ECO:0000313" key="5">
    <source>
        <dbReference type="Proteomes" id="UP000002058"/>
    </source>
</evidence>
<dbReference type="VEuPathDB" id="FungiDB:UREG_07236"/>
<dbReference type="Pfam" id="PF22939">
    <property type="entry name" value="WHD_GPIID"/>
    <property type="match status" value="1"/>
</dbReference>
<dbReference type="SUPFAM" id="SSF69322">
    <property type="entry name" value="Tricorn protease domain 2"/>
    <property type="match status" value="1"/>
</dbReference>
<dbReference type="KEGG" id="ure:UREG_07236"/>